<proteinExistence type="predicted"/>
<dbReference type="AlphaFoldDB" id="A0A444Z057"/>
<dbReference type="EMBL" id="SDMP01000015">
    <property type="protein sequence ID" value="RYR07546.1"/>
    <property type="molecule type" value="Genomic_DNA"/>
</dbReference>
<sequence length="135" mass="14816">MASRSLSKSCEGTVPSNSLNLRSRNLSLGNRRTTAGNLPANRLLLRSNSKRILRRSNLWGSVPQNLFSKICEQAKLLRQVTSNVAMVEVNAGNGAGPVVIRCRCTEDSSVVAHLRTYPISGEIQRIRENSLLPCL</sequence>
<accession>A0A444Z057</accession>
<protein>
    <submittedName>
        <fullName evidence="1">Uncharacterized protein</fullName>
    </submittedName>
</protein>
<reference evidence="1 2" key="1">
    <citation type="submission" date="2019-01" db="EMBL/GenBank/DDBJ databases">
        <title>Sequencing of cultivated peanut Arachis hypogaea provides insights into genome evolution and oil improvement.</title>
        <authorList>
            <person name="Chen X."/>
        </authorList>
    </citation>
    <scope>NUCLEOTIDE SEQUENCE [LARGE SCALE GENOMIC DNA]</scope>
    <source>
        <strain evidence="2">cv. Fuhuasheng</strain>
        <tissue evidence="1">Leaves</tissue>
    </source>
</reference>
<dbReference type="Proteomes" id="UP000289738">
    <property type="component" value="Chromosome B05"/>
</dbReference>
<organism evidence="1 2">
    <name type="scientific">Arachis hypogaea</name>
    <name type="common">Peanut</name>
    <dbReference type="NCBI Taxonomy" id="3818"/>
    <lineage>
        <taxon>Eukaryota</taxon>
        <taxon>Viridiplantae</taxon>
        <taxon>Streptophyta</taxon>
        <taxon>Embryophyta</taxon>
        <taxon>Tracheophyta</taxon>
        <taxon>Spermatophyta</taxon>
        <taxon>Magnoliopsida</taxon>
        <taxon>eudicotyledons</taxon>
        <taxon>Gunneridae</taxon>
        <taxon>Pentapetalae</taxon>
        <taxon>rosids</taxon>
        <taxon>fabids</taxon>
        <taxon>Fabales</taxon>
        <taxon>Fabaceae</taxon>
        <taxon>Papilionoideae</taxon>
        <taxon>50 kb inversion clade</taxon>
        <taxon>dalbergioids sensu lato</taxon>
        <taxon>Dalbergieae</taxon>
        <taxon>Pterocarpus clade</taxon>
        <taxon>Arachis</taxon>
    </lineage>
</organism>
<evidence type="ECO:0000313" key="2">
    <source>
        <dbReference type="Proteomes" id="UP000289738"/>
    </source>
</evidence>
<evidence type="ECO:0000313" key="1">
    <source>
        <dbReference type="EMBL" id="RYR07546.1"/>
    </source>
</evidence>
<comment type="caution">
    <text evidence="1">The sequence shown here is derived from an EMBL/GenBank/DDBJ whole genome shotgun (WGS) entry which is preliminary data.</text>
</comment>
<keyword evidence="2" id="KW-1185">Reference proteome</keyword>
<gene>
    <name evidence="1" type="ORF">Ahy_B05g074928</name>
</gene>
<name>A0A444Z057_ARAHY</name>